<gene>
    <name evidence="2" type="ORF">SDC9_206483</name>
</gene>
<evidence type="ECO:0000259" key="1">
    <source>
        <dbReference type="Pfam" id="PF22772"/>
    </source>
</evidence>
<evidence type="ECO:0000313" key="2">
    <source>
        <dbReference type="EMBL" id="MPN58769.1"/>
    </source>
</evidence>
<dbReference type="AlphaFoldDB" id="A0A645J7U8"/>
<reference evidence="2" key="1">
    <citation type="submission" date="2019-08" db="EMBL/GenBank/DDBJ databases">
        <authorList>
            <person name="Kucharzyk K."/>
            <person name="Murdoch R.W."/>
            <person name="Higgins S."/>
            <person name="Loffler F."/>
        </authorList>
    </citation>
    <scope>NUCLEOTIDE SEQUENCE</scope>
</reference>
<protein>
    <recommendedName>
        <fullName evidence="1">WsaF C-terminal domain-containing protein</fullName>
    </recommendedName>
</protein>
<accession>A0A645J7U8</accession>
<feature type="domain" description="WsaF C-terminal" evidence="1">
    <location>
        <begin position="2"/>
        <end position="73"/>
    </location>
</feature>
<proteinExistence type="predicted"/>
<name>A0A645J7U8_9ZZZZ</name>
<dbReference type="EMBL" id="VSSQ01131929">
    <property type="protein sequence ID" value="MPN58769.1"/>
    <property type="molecule type" value="Genomic_DNA"/>
</dbReference>
<organism evidence="2">
    <name type="scientific">bioreactor metagenome</name>
    <dbReference type="NCBI Taxonomy" id="1076179"/>
    <lineage>
        <taxon>unclassified sequences</taxon>
        <taxon>metagenomes</taxon>
        <taxon>ecological metagenomes</taxon>
    </lineage>
</organism>
<dbReference type="SUPFAM" id="SSF53756">
    <property type="entry name" value="UDP-Glycosyltransferase/glycogen phosphorylase"/>
    <property type="match status" value="1"/>
</dbReference>
<dbReference type="InterPro" id="IPR055050">
    <property type="entry name" value="WsaF_C"/>
</dbReference>
<sequence>MQSAGVVPYDELPGFYASFHFIVSFMFTKHPSYLPLEAMASGACVITNFNEANTWLLKDGENCIAPLAGVDMLMARFDEVINDPALYSRMTQNASDCVRELKWETALGSIAGFIASI</sequence>
<dbReference type="Pfam" id="PF22772">
    <property type="entry name" value="WsaF_C"/>
    <property type="match status" value="1"/>
</dbReference>
<dbReference type="Gene3D" id="3.40.50.2000">
    <property type="entry name" value="Glycogen Phosphorylase B"/>
    <property type="match status" value="1"/>
</dbReference>
<comment type="caution">
    <text evidence="2">The sequence shown here is derived from an EMBL/GenBank/DDBJ whole genome shotgun (WGS) entry which is preliminary data.</text>
</comment>